<evidence type="ECO:0000256" key="6">
    <source>
        <dbReference type="SAM" id="Phobius"/>
    </source>
</evidence>
<dbReference type="Proteomes" id="UP000007383">
    <property type="component" value="Chromosome"/>
</dbReference>
<feature type="transmembrane region" description="Helical" evidence="6">
    <location>
        <begin position="155"/>
        <end position="173"/>
    </location>
</feature>
<protein>
    <submittedName>
        <fullName evidence="7">ABC-type uncharacterized transport system, permease component</fullName>
    </submittedName>
</protein>
<dbReference type="GO" id="GO:0022857">
    <property type="term" value="F:transmembrane transporter activity"/>
    <property type="evidence" value="ECO:0007669"/>
    <property type="project" value="InterPro"/>
</dbReference>
<feature type="transmembrane region" description="Helical" evidence="6">
    <location>
        <begin position="27"/>
        <end position="45"/>
    </location>
</feature>
<accession>H9UKL5</accession>
<evidence type="ECO:0000313" key="8">
    <source>
        <dbReference type="Proteomes" id="UP000007383"/>
    </source>
</evidence>
<reference evidence="8" key="1">
    <citation type="journal article" date="2013" name="Stand. Genomic Sci.">
        <title>Complete genome sequence of the halophilic bacterium Spirochaeta africana type strain (Z-7692(T)) from the alkaline Lake Magadi in the East African Rift.</title>
        <authorList>
            <person name="Liolos K."/>
            <person name="Abt B."/>
            <person name="Scheuner C."/>
            <person name="Teshima H."/>
            <person name="Held B."/>
            <person name="Lapidus A."/>
            <person name="Nolan M."/>
            <person name="Lucas S."/>
            <person name="Deshpande S."/>
            <person name="Cheng J.F."/>
            <person name="Tapia R."/>
            <person name="Goodwin L.A."/>
            <person name="Pitluck S."/>
            <person name="Pagani I."/>
            <person name="Ivanova N."/>
            <person name="Mavromatis K."/>
            <person name="Mikhailova N."/>
            <person name="Huntemann M."/>
            <person name="Pati A."/>
            <person name="Chen A."/>
            <person name="Palaniappan K."/>
            <person name="Land M."/>
            <person name="Rohde M."/>
            <person name="Tindall B.J."/>
            <person name="Detter J.C."/>
            <person name="Goker M."/>
            <person name="Bristow J."/>
            <person name="Eisen J.A."/>
            <person name="Markowitz V."/>
            <person name="Hugenholtz P."/>
            <person name="Woyke T."/>
            <person name="Klenk H.P."/>
            <person name="Kyrpides N.C."/>
        </authorList>
    </citation>
    <scope>NUCLEOTIDE SEQUENCE</scope>
    <source>
        <strain evidence="8">ATCC 700263 / DSM 8902 / Z-7692</strain>
    </source>
</reference>
<dbReference type="STRING" id="889378.Spiaf_2008"/>
<keyword evidence="2" id="KW-1003">Cell membrane</keyword>
<dbReference type="InterPro" id="IPR001851">
    <property type="entry name" value="ABC_transp_permease"/>
</dbReference>
<dbReference type="PATRIC" id="fig|889378.3.peg.1994"/>
<dbReference type="PANTHER" id="PTHR47089:SF1">
    <property type="entry name" value="GUANOSINE ABC TRANSPORTER PERMEASE PROTEIN NUPP"/>
    <property type="match status" value="1"/>
</dbReference>
<dbReference type="eggNOG" id="COG4603">
    <property type="taxonomic scope" value="Bacteria"/>
</dbReference>
<dbReference type="GO" id="GO:0005886">
    <property type="term" value="C:plasma membrane"/>
    <property type="evidence" value="ECO:0007669"/>
    <property type="project" value="UniProtKB-SubCell"/>
</dbReference>
<dbReference type="EMBL" id="CP003282">
    <property type="protein sequence ID" value="AFG38058.1"/>
    <property type="molecule type" value="Genomic_DNA"/>
</dbReference>
<gene>
    <name evidence="7" type="ordered locus">Spiaf_2008</name>
</gene>
<dbReference type="CDD" id="cd06580">
    <property type="entry name" value="TM_PBP1_transp_TpRbsC_like"/>
    <property type="match status" value="1"/>
</dbReference>
<dbReference type="Pfam" id="PF02653">
    <property type="entry name" value="BPD_transp_2"/>
    <property type="match status" value="1"/>
</dbReference>
<evidence type="ECO:0000313" key="7">
    <source>
        <dbReference type="EMBL" id="AFG38058.1"/>
    </source>
</evidence>
<dbReference type="OrthoDB" id="350196at2"/>
<evidence type="ECO:0000256" key="1">
    <source>
        <dbReference type="ARBA" id="ARBA00004651"/>
    </source>
</evidence>
<dbReference type="KEGG" id="sfc:Spiaf_2008"/>
<dbReference type="AlphaFoldDB" id="H9UKL5"/>
<evidence type="ECO:0000256" key="4">
    <source>
        <dbReference type="ARBA" id="ARBA00022989"/>
    </source>
</evidence>
<proteinExistence type="predicted"/>
<dbReference type="PANTHER" id="PTHR47089">
    <property type="entry name" value="ABC TRANSPORTER, PERMEASE PROTEIN"/>
    <property type="match status" value="1"/>
</dbReference>
<dbReference type="HOGENOM" id="CLU_040769_0_3_12"/>
<evidence type="ECO:0000256" key="3">
    <source>
        <dbReference type="ARBA" id="ARBA00022692"/>
    </source>
</evidence>
<evidence type="ECO:0000256" key="2">
    <source>
        <dbReference type="ARBA" id="ARBA00022475"/>
    </source>
</evidence>
<comment type="subcellular location">
    <subcellularLocation>
        <location evidence="1">Cell membrane</location>
        <topology evidence="1">Multi-pass membrane protein</topology>
    </subcellularLocation>
</comment>
<keyword evidence="8" id="KW-1185">Reference proteome</keyword>
<sequence length="357" mass="37375">MSSVLLDTSPSAASPAFRNRDSLASTLLPGILIMIAVLVLLTAAAEQPLASLQTFFTGPFRSSYALGNMLAQASLLLLSGLGTVIAFRVGSFNLGGEGQVYGSAAAAIALGLTLANLGLPRILVLPLMLIAGTAVGAGIAAVSGLARRWWRAEELITSFLLGAAVIPVVNYLFQGPLFDTGANLLRTPYLPAYLHMQPLLPPSRLSTAALLALLLWCGTTLYLNRGVVGTRLRLTGSSPLFAKTEGLPVDALRCWGFIGSGALHGMAGALLVAGMYHAGIVGFSNGYGWNGIAVALIAANRPRRLLPMALLFSFIIAGSRQTMMLTPFRLDVAPLLQAMVFLGITVRGSRLLSGRST</sequence>
<feature type="transmembrane region" description="Helical" evidence="6">
    <location>
        <begin position="99"/>
        <end position="117"/>
    </location>
</feature>
<evidence type="ECO:0000256" key="5">
    <source>
        <dbReference type="ARBA" id="ARBA00023136"/>
    </source>
</evidence>
<feature type="transmembrane region" description="Helical" evidence="6">
    <location>
        <begin position="123"/>
        <end position="143"/>
    </location>
</feature>
<organism evidence="7 8">
    <name type="scientific">Spirochaeta africana (strain ATCC 700263 / DSM 8902 / Z-7692)</name>
    <dbReference type="NCBI Taxonomy" id="889378"/>
    <lineage>
        <taxon>Bacteria</taxon>
        <taxon>Pseudomonadati</taxon>
        <taxon>Spirochaetota</taxon>
        <taxon>Spirochaetia</taxon>
        <taxon>Spirochaetales</taxon>
        <taxon>Spirochaetaceae</taxon>
        <taxon>Spirochaeta</taxon>
    </lineage>
</organism>
<keyword evidence="4 6" id="KW-1133">Transmembrane helix</keyword>
<feature type="transmembrane region" description="Helical" evidence="6">
    <location>
        <begin position="65"/>
        <end position="87"/>
    </location>
</feature>
<name>H9UKL5_SPIAZ</name>
<feature type="transmembrane region" description="Helical" evidence="6">
    <location>
        <begin position="205"/>
        <end position="223"/>
    </location>
</feature>
<keyword evidence="5 6" id="KW-0472">Membrane</keyword>
<keyword evidence="3 6" id="KW-0812">Transmembrane</keyword>
<dbReference type="RefSeq" id="WP_014456041.1">
    <property type="nucleotide sequence ID" value="NC_017098.1"/>
</dbReference>